<dbReference type="OrthoDB" id="62208at2"/>
<keyword evidence="1" id="KW-0812">Transmembrane</keyword>
<keyword evidence="1" id="KW-0472">Membrane</keyword>
<organism evidence="3 4">
    <name type="scientific">Dendrosporobacter quercicolus</name>
    <dbReference type="NCBI Taxonomy" id="146817"/>
    <lineage>
        <taxon>Bacteria</taxon>
        <taxon>Bacillati</taxon>
        <taxon>Bacillota</taxon>
        <taxon>Negativicutes</taxon>
        <taxon>Selenomonadales</taxon>
        <taxon>Sporomusaceae</taxon>
        <taxon>Dendrosporobacter</taxon>
    </lineage>
</organism>
<dbReference type="InterPro" id="IPR011330">
    <property type="entry name" value="Glyco_hydro/deAcase_b/a-brl"/>
</dbReference>
<dbReference type="Pfam" id="PF01522">
    <property type="entry name" value="Polysacc_deac_1"/>
    <property type="match status" value="1"/>
</dbReference>
<dbReference type="STRING" id="146817.SAMN04488502_102268"/>
<dbReference type="Proteomes" id="UP000214880">
    <property type="component" value="Unassembled WGS sequence"/>
</dbReference>
<gene>
    <name evidence="3" type="ORF">SAMN04488502_102268</name>
</gene>
<dbReference type="GO" id="GO:0016810">
    <property type="term" value="F:hydrolase activity, acting on carbon-nitrogen (but not peptide) bonds"/>
    <property type="evidence" value="ECO:0007669"/>
    <property type="project" value="InterPro"/>
</dbReference>
<reference evidence="3 4" key="1">
    <citation type="submission" date="2016-10" db="EMBL/GenBank/DDBJ databases">
        <authorList>
            <person name="de Groot N.N."/>
        </authorList>
    </citation>
    <scope>NUCLEOTIDE SEQUENCE [LARGE SCALE GENOMIC DNA]</scope>
    <source>
        <strain evidence="3 4">DSM 1736</strain>
    </source>
</reference>
<accession>A0A1G9QQV2</accession>
<dbReference type="InterPro" id="IPR050248">
    <property type="entry name" value="Polysacc_deacetylase_ArnD"/>
</dbReference>
<dbReference type="Gene3D" id="3.20.20.370">
    <property type="entry name" value="Glycoside hydrolase/deacetylase"/>
    <property type="match status" value="1"/>
</dbReference>
<dbReference type="EMBL" id="FNHB01000002">
    <property type="protein sequence ID" value="SDM13399.1"/>
    <property type="molecule type" value="Genomic_DNA"/>
</dbReference>
<evidence type="ECO:0000256" key="1">
    <source>
        <dbReference type="SAM" id="Phobius"/>
    </source>
</evidence>
<dbReference type="GO" id="GO:0005975">
    <property type="term" value="P:carbohydrate metabolic process"/>
    <property type="evidence" value="ECO:0007669"/>
    <property type="project" value="InterPro"/>
</dbReference>
<dbReference type="InterPro" id="IPR002509">
    <property type="entry name" value="NODB_dom"/>
</dbReference>
<keyword evidence="1" id="KW-1133">Transmembrane helix</keyword>
<dbReference type="SUPFAM" id="SSF88713">
    <property type="entry name" value="Glycoside hydrolase/deacetylase"/>
    <property type="match status" value="1"/>
</dbReference>
<dbReference type="AlphaFoldDB" id="A0A1G9QQV2"/>
<sequence length="275" mass="30511">MLDVNMRLISMLGLLTGIVIIGLALDYLYIARRPVRWGLYVAIAGILCGVGLTLTAVLPENNIYGRVFCQGDIKNKVVALTFDDGPYPPYTEQILDILKADDVKATFFIVGKNAAQHPDLVRRIFMEGHQIGNHTYHHIDLLKANRQTVIEELERTNDVLLSITGVKPHIVRPPHGFRDPVVLEVMAGLGLKVVEWSVMSRDWTNPGVEKIVNRTLDKITNGSVVLLHDGDGIRSEASRAQTVAAVRLIIEHLKTEGYSFVTVDDILANMKGVSR</sequence>
<evidence type="ECO:0000313" key="3">
    <source>
        <dbReference type="EMBL" id="SDM13399.1"/>
    </source>
</evidence>
<name>A0A1G9QQV2_9FIRM</name>
<dbReference type="PANTHER" id="PTHR10587">
    <property type="entry name" value="GLYCOSYL TRANSFERASE-RELATED"/>
    <property type="match status" value="1"/>
</dbReference>
<proteinExistence type="predicted"/>
<protein>
    <submittedName>
        <fullName evidence="3">Polysaccharide deacetylase family sporulation protein PdaB</fullName>
    </submittedName>
</protein>
<evidence type="ECO:0000259" key="2">
    <source>
        <dbReference type="PROSITE" id="PS51677"/>
    </source>
</evidence>
<feature type="transmembrane region" description="Helical" evidence="1">
    <location>
        <begin position="37"/>
        <end position="58"/>
    </location>
</feature>
<dbReference type="CDD" id="cd10917">
    <property type="entry name" value="CE4_NodB_like_6s_7s"/>
    <property type="match status" value="1"/>
</dbReference>
<evidence type="ECO:0000313" key="4">
    <source>
        <dbReference type="Proteomes" id="UP000214880"/>
    </source>
</evidence>
<dbReference type="PROSITE" id="PS51677">
    <property type="entry name" value="NODB"/>
    <property type="match status" value="1"/>
</dbReference>
<feature type="transmembrane region" description="Helical" evidence="1">
    <location>
        <begin position="6"/>
        <end position="30"/>
    </location>
</feature>
<feature type="domain" description="NodB homology" evidence="2">
    <location>
        <begin position="76"/>
        <end position="261"/>
    </location>
</feature>
<keyword evidence="4" id="KW-1185">Reference proteome</keyword>